<gene>
    <name evidence="1" type="ORF">HPB50_010656</name>
</gene>
<keyword evidence="2" id="KW-1185">Reference proteome</keyword>
<sequence length="189" mass="20022">MRGPWHLPFLVAPGTVCGTKSQERNTAPSREHLSIRKRSESAAVTGAFSVCALSSGRCRRGAAAGAEGKQASQQLCSESDDSCLGAQFPDRTSADEFAITRVVTGYVECAWYEPQLRALNDARGATAPLSLGAARVLSAVKNVAQTLLLSPDGGPIQRPFACARAVAYEKAAGERNHYGRLRAQTEPCG</sequence>
<evidence type="ECO:0000313" key="2">
    <source>
        <dbReference type="Proteomes" id="UP000821845"/>
    </source>
</evidence>
<accession>A0ACB7TIG6</accession>
<evidence type="ECO:0000313" key="1">
    <source>
        <dbReference type="EMBL" id="KAH6945906.1"/>
    </source>
</evidence>
<organism evidence="1 2">
    <name type="scientific">Hyalomma asiaticum</name>
    <name type="common">Tick</name>
    <dbReference type="NCBI Taxonomy" id="266040"/>
    <lineage>
        <taxon>Eukaryota</taxon>
        <taxon>Metazoa</taxon>
        <taxon>Ecdysozoa</taxon>
        <taxon>Arthropoda</taxon>
        <taxon>Chelicerata</taxon>
        <taxon>Arachnida</taxon>
        <taxon>Acari</taxon>
        <taxon>Parasitiformes</taxon>
        <taxon>Ixodida</taxon>
        <taxon>Ixodoidea</taxon>
        <taxon>Ixodidae</taxon>
        <taxon>Hyalomminae</taxon>
        <taxon>Hyalomma</taxon>
    </lineage>
</organism>
<dbReference type="Proteomes" id="UP000821845">
    <property type="component" value="Chromosome 1"/>
</dbReference>
<proteinExistence type="predicted"/>
<protein>
    <submittedName>
        <fullName evidence="1">Uncharacterized protein</fullName>
    </submittedName>
</protein>
<dbReference type="EMBL" id="CM023481">
    <property type="protein sequence ID" value="KAH6945906.1"/>
    <property type="molecule type" value="Genomic_DNA"/>
</dbReference>
<reference evidence="1" key="1">
    <citation type="submission" date="2020-05" db="EMBL/GenBank/DDBJ databases">
        <title>Large-scale comparative analyses of tick genomes elucidate their genetic diversity and vector capacities.</title>
        <authorList>
            <person name="Jia N."/>
            <person name="Wang J."/>
            <person name="Shi W."/>
            <person name="Du L."/>
            <person name="Sun Y."/>
            <person name="Zhan W."/>
            <person name="Jiang J."/>
            <person name="Wang Q."/>
            <person name="Zhang B."/>
            <person name="Ji P."/>
            <person name="Sakyi L.B."/>
            <person name="Cui X."/>
            <person name="Yuan T."/>
            <person name="Jiang B."/>
            <person name="Yang W."/>
            <person name="Lam T.T.-Y."/>
            <person name="Chang Q."/>
            <person name="Ding S."/>
            <person name="Wang X."/>
            <person name="Zhu J."/>
            <person name="Ruan X."/>
            <person name="Zhao L."/>
            <person name="Wei J."/>
            <person name="Que T."/>
            <person name="Du C."/>
            <person name="Cheng J."/>
            <person name="Dai P."/>
            <person name="Han X."/>
            <person name="Huang E."/>
            <person name="Gao Y."/>
            <person name="Liu J."/>
            <person name="Shao H."/>
            <person name="Ye R."/>
            <person name="Li L."/>
            <person name="Wei W."/>
            <person name="Wang X."/>
            <person name="Wang C."/>
            <person name="Yang T."/>
            <person name="Huo Q."/>
            <person name="Li W."/>
            <person name="Guo W."/>
            <person name="Chen H."/>
            <person name="Zhou L."/>
            <person name="Ni X."/>
            <person name="Tian J."/>
            <person name="Zhou Y."/>
            <person name="Sheng Y."/>
            <person name="Liu T."/>
            <person name="Pan Y."/>
            <person name="Xia L."/>
            <person name="Li J."/>
            <person name="Zhao F."/>
            <person name="Cao W."/>
        </authorList>
    </citation>
    <scope>NUCLEOTIDE SEQUENCE</scope>
    <source>
        <strain evidence="1">Hyas-2018</strain>
    </source>
</reference>
<name>A0ACB7TIG6_HYAAI</name>
<comment type="caution">
    <text evidence="1">The sequence shown here is derived from an EMBL/GenBank/DDBJ whole genome shotgun (WGS) entry which is preliminary data.</text>
</comment>